<dbReference type="PANTHER" id="PTHR45228:SF4">
    <property type="entry name" value="LIPOPROTEIN"/>
    <property type="match status" value="1"/>
</dbReference>
<evidence type="ECO:0000259" key="4">
    <source>
        <dbReference type="PROSITE" id="PS50113"/>
    </source>
</evidence>
<dbReference type="Gene3D" id="3.40.50.2300">
    <property type="match status" value="1"/>
</dbReference>
<dbReference type="Pfam" id="PF13426">
    <property type="entry name" value="PAS_9"/>
    <property type="match status" value="2"/>
</dbReference>
<accession>A0A2T4TW19</accession>
<dbReference type="Pfam" id="PF08448">
    <property type="entry name" value="PAS_4"/>
    <property type="match status" value="1"/>
</dbReference>
<dbReference type="CDD" id="cd00130">
    <property type="entry name" value="PAS"/>
    <property type="match status" value="4"/>
</dbReference>
<feature type="domain" description="PAS" evidence="3">
    <location>
        <begin position="540"/>
        <end position="583"/>
    </location>
</feature>
<dbReference type="Gene3D" id="3.30.450.20">
    <property type="entry name" value="PAS domain"/>
    <property type="match status" value="4"/>
</dbReference>
<dbReference type="SMART" id="SM00091">
    <property type="entry name" value="PAS"/>
    <property type="match status" value="4"/>
</dbReference>
<reference evidence="6 7" key="1">
    <citation type="submission" date="2017-09" db="EMBL/GenBank/DDBJ databases">
        <title>Bloom of a denitrifying methanotroph, Candidatus Methylomirabilis limnetica, in a deep stratified lake.</title>
        <authorList>
            <person name="Graf J.S."/>
            <person name="Marchant H.K."/>
            <person name="Tienken D."/>
            <person name="Hach P.F."/>
            <person name="Brand A."/>
            <person name="Schubert C.J."/>
            <person name="Kuypers M.M."/>
            <person name="Milucka J."/>
        </authorList>
    </citation>
    <scope>NUCLEOTIDE SEQUENCE [LARGE SCALE GENOMIC DNA]</scope>
    <source>
        <strain evidence="6 7">Zug</strain>
    </source>
</reference>
<dbReference type="InterPro" id="IPR013767">
    <property type="entry name" value="PAS_fold"/>
</dbReference>
<dbReference type="SUPFAM" id="SSF109604">
    <property type="entry name" value="HD-domain/PDEase-like"/>
    <property type="match status" value="1"/>
</dbReference>
<keyword evidence="1" id="KW-0597">Phosphoprotein</keyword>
<feature type="domain" description="Response regulatory" evidence="2">
    <location>
        <begin position="9"/>
        <end position="126"/>
    </location>
</feature>
<reference evidence="7" key="2">
    <citation type="journal article" date="2018" name="Environ. Microbiol.">
        <title>Bloom of a denitrifying methanotroph, 'Candidatus Methylomirabilis limnetica', in a deep stratified lake.</title>
        <authorList>
            <person name="Graf J.S."/>
            <person name="Mayr M.J."/>
            <person name="Marchant H.K."/>
            <person name="Tienken D."/>
            <person name="Hach P.F."/>
            <person name="Brand A."/>
            <person name="Schubert C.J."/>
            <person name="Kuypers M.M."/>
            <person name="Milucka J."/>
        </authorList>
    </citation>
    <scope>NUCLEOTIDE SEQUENCE [LARGE SCALE GENOMIC DNA]</scope>
    <source>
        <strain evidence="7">Zug</strain>
    </source>
</reference>
<dbReference type="NCBIfam" id="TIGR00229">
    <property type="entry name" value="sensory_box"/>
    <property type="match status" value="4"/>
</dbReference>
<sequence>MDTPLPALRVLLIEDNPGDALLLRTALDEQAPGAFAITSVERLADALARIAAEPFDAVLCDLCLPDSDGLATAQAIMDRAPALPLVVMTGSHEPHAGSRAIKLGAQDYLVKGESGGALIERTLRYAIERKRLEIQLRTANETLEHRVAERTAELETASRSLRESEARYRSVFAESCVVKLLIDPADGRIVKANSAACDYYGFDPARLQAMNIKDINVLSVDEVQAEMERARTLRKTHFDFRHRLANGEVRDVEVYSSPIPAQGAGGRLLLHSIVIDVTERKQAEEALRASAARHQAVLMTAMDGFWMVDTQGRLLEVNEAYIRMSGYSIEELLSLRISDLEAVETARDTAEHLQKIVGQGEDRFETKHRRKDGSVFDVEVSVQFRSGEDGMFVCFLCDITERKRGEAALRESEARSLAITQSAYEAIITSDSAGNIAGWNRGAEIIFGYTEAQAMGQPMTLLIPERYREGHLAGMHRIRSGAEPRLAGKTVELHGLRQDGSEFPLELTLARWESAGGWFVTGIIGDISERRRQEQSLEESEKRFRGLIEQSLTGIYITQDGVFLYANPRLEQMLGYGAGELVGLRIDDLALAEDLPILQTEREKLCVGATSISYEARVRRKDGAVIELGVQGRLATFEDRPATIGMAQDITEKKRAAAEIKRYVAELEAALMGTVDVTMSMIALRDPYTAGHEQRVAEIAVAIGAELGFDARRQEGLRVAGHLHDVGKITIPAEILSKPGKLSAIEFQLIQGHAQSGYDVLKSVKFPWPVAEVALQHHERIDGGGYPQGLKGEAILLEARIMAVADVIEAMSSHRPYRPGLGIDNALGEIERGRGSAYDPIVADACLKLFREKGYAIPV</sequence>
<dbReference type="InterPro" id="IPR013656">
    <property type="entry name" value="PAS_4"/>
</dbReference>
<dbReference type="InterPro" id="IPR035965">
    <property type="entry name" value="PAS-like_dom_sf"/>
</dbReference>
<evidence type="ECO:0000313" key="7">
    <source>
        <dbReference type="Proteomes" id="UP000241436"/>
    </source>
</evidence>
<dbReference type="InterPro" id="IPR000014">
    <property type="entry name" value="PAS"/>
</dbReference>
<dbReference type="InterPro" id="IPR001789">
    <property type="entry name" value="Sig_transdc_resp-reg_receiver"/>
</dbReference>
<dbReference type="SUPFAM" id="SSF55785">
    <property type="entry name" value="PYP-like sensor domain (PAS domain)"/>
    <property type="match status" value="4"/>
</dbReference>
<dbReference type="InterPro" id="IPR037522">
    <property type="entry name" value="HD_GYP_dom"/>
</dbReference>
<evidence type="ECO:0000259" key="3">
    <source>
        <dbReference type="PROSITE" id="PS50112"/>
    </source>
</evidence>
<comment type="caution">
    <text evidence="6">The sequence shown here is derived from an EMBL/GenBank/DDBJ whole genome shotgun (WGS) entry which is preliminary data.</text>
</comment>
<dbReference type="RefSeq" id="WP_107563319.1">
    <property type="nucleotide sequence ID" value="NZ_NVQC01000026.1"/>
</dbReference>
<dbReference type="PROSITE" id="PS50112">
    <property type="entry name" value="PAS"/>
    <property type="match status" value="3"/>
</dbReference>
<dbReference type="SMART" id="SM00448">
    <property type="entry name" value="REC"/>
    <property type="match status" value="1"/>
</dbReference>
<dbReference type="Proteomes" id="UP000241436">
    <property type="component" value="Unassembled WGS sequence"/>
</dbReference>
<feature type="domain" description="PAC" evidence="4">
    <location>
        <begin position="612"/>
        <end position="662"/>
    </location>
</feature>
<evidence type="ECO:0000259" key="5">
    <source>
        <dbReference type="PROSITE" id="PS51832"/>
    </source>
</evidence>
<dbReference type="AlphaFoldDB" id="A0A2T4TW19"/>
<dbReference type="InterPro" id="IPR000700">
    <property type="entry name" value="PAS-assoc_C"/>
</dbReference>
<dbReference type="Gene3D" id="1.10.3210.10">
    <property type="entry name" value="Hypothetical protein af1432"/>
    <property type="match status" value="1"/>
</dbReference>
<dbReference type="PANTHER" id="PTHR45228">
    <property type="entry name" value="CYCLIC DI-GMP PHOSPHODIESTERASE TM_0186-RELATED"/>
    <property type="match status" value="1"/>
</dbReference>
<feature type="modified residue" description="4-aspartylphosphate" evidence="1">
    <location>
        <position position="61"/>
    </location>
</feature>
<proteinExistence type="predicted"/>
<dbReference type="InterPro" id="IPR001610">
    <property type="entry name" value="PAC"/>
</dbReference>
<dbReference type="SUPFAM" id="SSF52172">
    <property type="entry name" value="CheY-like"/>
    <property type="match status" value="1"/>
</dbReference>
<dbReference type="Pfam" id="PF13487">
    <property type="entry name" value="HD_5"/>
    <property type="match status" value="1"/>
</dbReference>
<dbReference type="PROSITE" id="PS50110">
    <property type="entry name" value="RESPONSE_REGULATORY"/>
    <property type="match status" value="1"/>
</dbReference>
<protein>
    <recommendedName>
        <fullName evidence="8">PAS domain S-box protein</fullName>
    </recommendedName>
</protein>
<dbReference type="PROSITE" id="PS50113">
    <property type="entry name" value="PAC"/>
    <property type="match status" value="4"/>
</dbReference>
<keyword evidence="7" id="KW-1185">Reference proteome</keyword>
<feature type="domain" description="PAS" evidence="3">
    <location>
        <begin position="290"/>
        <end position="360"/>
    </location>
</feature>
<dbReference type="SMART" id="SM00471">
    <property type="entry name" value="HDc"/>
    <property type="match status" value="1"/>
</dbReference>
<dbReference type="Pfam" id="PF00072">
    <property type="entry name" value="Response_reg"/>
    <property type="match status" value="1"/>
</dbReference>
<dbReference type="InterPro" id="IPR052020">
    <property type="entry name" value="Cyclic_di-GMP/3'3'-cGAMP_PDE"/>
</dbReference>
<dbReference type="InterPro" id="IPR011006">
    <property type="entry name" value="CheY-like_superfamily"/>
</dbReference>
<dbReference type="GO" id="GO:0000160">
    <property type="term" value="P:phosphorelay signal transduction system"/>
    <property type="evidence" value="ECO:0007669"/>
    <property type="project" value="InterPro"/>
</dbReference>
<feature type="domain" description="PAC" evidence="4">
    <location>
        <begin position="489"/>
        <end position="539"/>
    </location>
</feature>
<feature type="domain" description="HD-GYP" evidence="5">
    <location>
        <begin position="667"/>
        <end position="859"/>
    </location>
</feature>
<dbReference type="PROSITE" id="PS51832">
    <property type="entry name" value="HD_GYP"/>
    <property type="match status" value="1"/>
</dbReference>
<dbReference type="InterPro" id="IPR003607">
    <property type="entry name" value="HD/PDEase_dom"/>
</dbReference>
<dbReference type="GO" id="GO:0006355">
    <property type="term" value="P:regulation of DNA-templated transcription"/>
    <property type="evidence" value="ECO:0007669"/>
    <property type="project" value="InterPro"/>
</dbReference>
<dbReference type="OrthoDB" id="9759607at2"/>
<dbReference type="EMBL" id="NVQC01000026">
    <property type="protein sequence ID" value="PTL35310.1"/>
    <property type="molecule type" value="Genomic_DNA"/>
</dbReference>
<dbReference type="Pfam" id="PF00989">
    <property type="entry name" value="PAS"/>
    <property type="match status" value="1"/>
</dbReference>
<feature type="domain" description="PAS" evidence="3">
    <location>
        <begin position="412"/>
        <end position="465"/>
    </location>
</feature>
<evidence type="ECO:0000259" key="2">
    <source>
        <dbReference type="PROSITE" id="PS50110"/>
    </source>
</evidence>
<dbReference type="SMART" id="SM00086">
    <property type="entry name" value="PAC"/>
    <property type="match status" value="4"/>
</dbReference>
<dbReference type="CDD" id="cd00077">
    <property type="entry name" value="HDc"/>
    <property type="match status" value="1"/>
</dbReference>
<gene>
    <name evidence="6" type="ORF">CLG94_10410</name>
</gene>
<name>A0A2T4TW19_9BACT</name>
<evidence type="ECO:0000313" key="6">
    <source>
        <dbReference type="EMBL" id="PTL35310.1"/>
    </source>
</evidence>
<dbReference type="CDD" id="cd00156">
    <property type="entry name" value="REC"/>
    <property type="match status" value="1"/>
</dbReference>
<feature type="domain" description="PAC" evidence="4">
    <location>
        <begin position="362"/>
        <end position="411"/>
    </location>
</feature>
<evidence type="ECO:0008006" key="8">
    <source>
        <dbReference type="Google" id="ProtNLM"/>
    </source>
</evidence>
<organism evidence="6 7">
    <name type="scientific">Candidatus Methylomirabilis limnetica</name>
    <dbReference type="NCBI Taxonomy" id="2033718"/>
    <lineage>
        <taxon>Bacteria</taxon>
        <taxon>Candidatus Methylomirabilota</taxon>
        <taxon>Candidatus Methylomirabilia</taxon>
        <taxon>Candidatus Methylomirabilales</taxon>
        <taxon>Candidatus Methylomirabilaceae</taxon>
        <taxon>Candidatus Methylomirabilis</taxon>
    </lineage>
</organism>
<evidence type="ECO:0000256" key="1">
    <source>
        <dbReference type="PROSITE-ProRule" id="PRU00169"/>
    </source>
</evidence>
<feature type="domain" description="PAC" evidence="4">
    <location>
        <begin position="236"/>
        <end position="289"/>
    </location>
</feature>